<dbReference type="EMBL" id="WXYO01000004">
    <property type="protein sequence ID" value="NAS12394.1"/>
    <property type="molecule type" value="Genomic_DNA"/>
</dbReference>
<accession>A0A6L9ECB3</accession>
<dbReference type="Pfam" id="PF05593">
    <property type="entry name" value="RHS_repeat"/>
    <property type="match status" value="1"/>
</dbReference>
<reference evidence="1 2" key="1">
    <citation type="submission" date="2020-01" db="EMBL/GenBank/DDBJ databases">
        <title>Bacteria diversity of Porities sp.</title>
        <authorList>
            <person name="Wang G."/>
        </authorList>
    </citation>
    <scope>NUCLEOTIDE SEQUENCE [LARGE SCALE GENOMIC DNA]</scope>
    <source>
        <strain evidence="1 2">R33</strain>
    </source>
</reference>
<dbReference type="InterPro" id="IPR031325">
    <property type="entry name" value="RHS_repeat"/>
</dbReference>
<keyword evidence="2" id="KW-1185">Reference proteome</keyword>
<dbReference type="InterPro" id="IPR006530">
    <property type="entry name" value="YD"/>
</dbReference>
<evidence type="ECO:0008006" key="3">
    <source>
        <dbReference type="Google" id="ProtNLM"/>
    </source>
</evidence>
<evidence type="ECO:0000313" key="2">
    <source>
        <dbReference type="Proteomes" id="UP000475249"/>
    </source>
</evidence>
<dbReference type="AlphaFoldDB" id="A0A6L9ECB3"/>
<name>A0A6L9ECB3_9FLAO</name>
<dbReference type="NCBIfam" id="TIGR01643">
    <property type="entry name" value="YD_repeat_2x"/>
    <property type="match status" value="1"/>
</dbReference>
<dbReference type="Proteomes" id="UP000475249">
    <property type="component" value="Unassembled WGS sequence"/>
</dbReference>
<proteinExistence type="predicted"/>
<comment type="caution">
    <text evidence="1">The sequence shown here is derived from an EMBL/GenBank/DDBJ whole genome shotgun (WGS) entry which is preliminary data.</text>
</comment>
<evidence type="ECO:0000313" key="1">
    <source>
        <dbReference type="EMBL" id="NAS12394.1"/>
    </source>
</evidence>
<dbReference type="Gene3D" id="2.180.10.10">
    <property type="entry name" value="RHS repeat-associated core"/>
    <property type="match status" value="1"/>
</dbReference>
<gene>
    <name evidence="1" type="ORF">GTQ38_10310</name>
</gene>
<organism evidence="1 2">
    <name type="scientific">Poritiphilus flavus</name>
    <dbReference type="NCBI Taxonomy" id="2697053"/>
    <lineage>
        <taxon>Bacteria</taxon>
        <taxon>Pseudomonadati</taxon>
        <taxon>Bacteroidota</taxon>
        <taxon>Flavobacteriia</taxon>
        <taxon>Flavobacteriales</taxon>
        <taxon>Flavobacteriaceae</taxon>
        <taxon>Poritiphilus</taxon>
    </lineage>
</organism>
<sequence>MLKIKIHRIILFSMFNVFCYGQELPKILPSNPEAAAMGKFGDIPVGTFTGVPNISIPIMELSCKSYSVPISLQYHASGIRVNEIASRVGLGWKLNAGGSITRSVRGIPDDYVTGYLSPVVTVSQFLSSTDVAKANWITNFSSEYDFESDIYYYNVPGHSGKFFFKQSVIQSGNQNENPKYEIVTHPKDDVKIDYWTEGTKITRWEITAANGTKYYLGKSKDSTRQARDLSTTYSTNGSTWPDPPQALEDYVTSWHLMDVEAVDQSLTSFTYDFSNITFYNISGQQKEIPKLAGTSSNPIRTSYAFNKDKVHRLTSIINNRGSILFGYNHSRTDLKQDFALTDITLKDLNNKTIDNYALKYGYFTSTKTHNSNFGNLDQRRKRLYLQNVKQTLENVDNKVYSFEYDTSQILPDRFSFSQDFWGYYNGQDNSVFYPKIEWNAGVNNVYTTIAGADRKVYETYAKACSLKKITYPTGGYTEFDFESNKIGNIDFFGLTETKQVTIDGLSSVNSSDTTFEKYITVADPDQYIGGINWTVNMNSCANSGGLDCPKAELYKKIGTQFELIAATNGSSLTQGIVFTEGVPLELKIILYNNSGIFPPEPRVDISAFITGRELIPNSQNGVTSGGLRLKTIKNYDHDGTQLLSKEYIYTKFDDSSTTSGAALNPPTFIYKNMFYCEGGATGGPVDLLQSNSIFPLTNGSSYTSAYSNVTEILDNGNAGKIEYTHHFMYDGAGVQTNTFATGLLEQNINTPLQDFAHRRGLLLNKKVYAKSGSAYNLIEETSNSYNPLGENLLEQYVSVENRGCFGGYSPYKNLSERFYLTQTTTKRYHSTGNVTEIIVYTHDLGYSGRTFPIEVSHTDSMGNSKTTRTYYADDKSQMTGLSTVALSAIDKLKDANRITEPLQTTITLKDSNEVVLSKETQQNAYRDWGNSIPLSEFQRTSKATQNLEDRIQYHSYYSNGNPKEISVKSGPHIVYIWGYKGEYPIARIENAIYTDVSSYVSNLQTLSLADTDNCKQSSCKEELLRQGLNALRTNLPKAMVTTYTYDPLVGVTSITDPRGNTTYYSYDDFNRLKEVRDADKKLVSDYQYHYKSQIQN</sequence>
<protein>
    <recommendedName>
        <fullName evidence="3">YD repeat-containing protein</fullName>
    </recommendedName>
</protein>
<dbReference type="RefSeq" id="WP_161435425.1">
    <property type="nucleotide sequence ID" value="NZ_WXYO01000004.1"/>
</dbReference>